<dbReference type="EMBL" id="CP001810">
    <property type="protein sequence ID" value="ADL33061.1"/>
    <property type="molecule type" value="Genomic_DNA"/>
</dbReference>
<feature type="compositionally biased region" description="Low complexity" evidence="2">
    <location>
        <begin position="40"/>
        <end position="58"/>
    </location>
</feature>
<dbReference type="AlphaFoldDB" id="E0RYI0"/>
<dbReference type="RefSeq" id="WP_013279718.1">
    <property type="nucleotide sequence ID" value="NC_014387.1"/>
</dbReference>
<keyword evidence="5" id="KW-1185">Reference proteome</keyword>
<evidence type="ECO:0000256" key="3">
    <source>
        <dbReference type="SAM" id="SignalP"/>
    </source>
</evidence>
<feature type="chain" id="PRO_5039133171" evidence="3">
    <location>
        <begin position="24"/>
        <end position="497"/>
    </location>
</feature>
<keyword evidence="3" id="KW-0732">Signal</keyword>
<dbReference type="Gene3D" id="3.40.190.10">
    <property type="entry name" value="Periplasmic binding protein-like II"/>
    <property type="match status" value="1"/>
</dbReference>
<evidence type="ECO:0000313" key="5">
    <source>
        <dbReference type="Proteomes" id="UP000001299"/>
    </source>
</evidence>
<accession>E0RYI0</accession>
<dbReference type="HOGENOM" id="CLU_589091_0_0_9"/>
<proteinExistence type="inferred from homology"/>
<feature type="signal peptide" evidence="3">
    <location>
        <begin position="1"/>
        <end position="23"/>
    </location>
</feature>
<dbReference type="PANTHER" id="PTHR43649">
    <property type="entry name" value="ARABINOSE-BINDING PROTEIN-RELATED"/>
    <property type="match status" value="1"/>
</dbReference>
<dbReference type="PANTHER" id="PTHR43649:SF31">
    <property type="entry name" value="SN-GLYCEROL-3-PHOSPHATE-BINDING PERIPLASMIC PROTEIN UGPB"/>
    <property type="match status" value="1"/>
</dbReference>
<feature type="region of interest" description="Disordered" evidence="2">
    <location>
        <begin position="26"/>
        <end position="66"/>
    </location>
</feature>
<evidence type="ECO:0000256" key="1">
    <source>
        <dbReference type="ARBA" id="ARBA00008520"/>
    </source>
</evidence>
<evidence type="ECO:0000256" key="2">
    <source>
        <dbReference type="SAM" id="MobiDB-lite"/>
    </source>
</evidence>
<name>E0RYI0_BUTPB</name>
<dbReference type="KEGG" id="bpb:bpr_I0313"/>
<reference evidence="4 5" key="1">
    <citation type="journal article" date="2010" name="PLoS ONE">
        <title>The glycobiome of the rumen bacterium Butyrivibrio proteoclasticus B316(T) highlights adaptation to a polysaccharide-rich environment.</title>
        <authorList>
            <person name="Kelly W.J."/>
            <person name="Leahy S.C."/>
            <person name="Altermann E."/>
            <person name="Yeoman C.J."/>
            <person name="Dunne J.C."/>
            <person name="Kong Z."/>
            <person name="Pacheco D.M."/>
            <person name="Li D."/>
            <person name="Noel S.J."/>
            <person name="Moon C.D."/>
            <person name="Cookson A.L."/>
            <person name="Attwood G.T."/>
        </authorList>
    </citation>
    <scope>NUCLEOTIDE SEQUENCE [LARGE SCALE GENOMIC DNA]</scope>
    <source>
        <strain evidence="5">ATCC 51982 / DSM 14932 / B316</strain>
    </source>
</reference>
<dbReference type="SUPFAM" id="SSF53850">
    <property type="entry name" value="Periplasmic binding protein-like II"/>
    <property type="match status" value="1"/>
</dbReference>
<gene>
    <name evidence="4" type="ordered locus">bpr_I0313</name>
</gene>
<dbReference type="STRING" id="515622.bpr_I0313"/>
<evidence type="ECO:0000313" key="4">
    <source>
        <dbReference type="EMBL" id="ADL33061.1"/>
    </source>
</evidence>
<comment type="similarity">
    <text evidence="1">Belongs to the bacterial solute-binding protein 1 family.</text>
</comment>
<dbReference type="PROSITE" id="PS51257">
    <property type="entry name" value="PROKAR_LIPOPROTEIN"/>
    <property type="match status" value="1"/>
</dbReference>
<sequence>MRKSLTTKATAAIAAAAMLTSMAGCGAETAPASTDTQQPAETTTETAETATAEATTEAAAEEAPSDEYDPYQVITDADGNPVDLGGMEIVIRDWWSGDPTEPQNEYEEAVKDYHDWLQETYNFTLTQTAMSDWGSTPTDFVDYATTGGDENYIFTLRDDPAITSAMANGLMYDLSTLDCLDFSQDKFQRNLLHEQYGKGDAIYAMFAGYSEARTGVYFNKRILTEAGIDPESIYDMQADGTWTWDKFEDLLSKVQQDKDNDGTVDIYGLTLNEGVMTTEAVFSNGGSYIDKDASGKFVYNLESPETLEALEWTVNIFDKYDAEVANPEGAEWDYYKEQFLNGQAAFLVEDEYAGCPGNFLEDMQDEIGFVMFPKGPKMNDYINVWSNNPVAIPACYDADKAWKLAFAWNLWTNAPAAEYVDYNGYLSTARNGKFDERAVDETIQMMTEKGTVAFHGMVPNLNLGSDFVWNIGPGAVVSEQVEAIRDTWKAYVDEANK</sequence>
<protein>
    <submittedName>
        <fullName evidence="4">Sugar ABC transporter substrate-binding protein</fullName>
    </submittedName>
</protein>
<dbReference type="InterPro" id="IPR050490">
    <property type="entry name" value="Bact_solute-bd_prot1"/>
</dbReference>
<dbReference type="eggNOG" id="COG1653">
    <property type="taxonomic scope" value="Bacteria"/>
</dbReference>
<organism evidence="4 5">
    <name type="scientific">Butyrivibrio proteoclasticus (strain ATCC 51982 / DSM 14932 / B316)</name>
    <name type="common">Clostridium proteoclasticum</name>
    <dbReference type="NCBI Taxonomy" id="515622"/>
    <lineage>
        <taxon>Bacteria</taxon>
        <taxon>Bacillati</taxon>
        <taxon>Bacillota</taxon>
        <taxon>Clostridia</taxon>
        <taxon>Lachnospirales</taxon>
        <taxon>Lachnospiraceae</taxon>
        <taxon>Butyrivibrio</taxon>
    </lineage>
</organism>
<dbReference type="Proteomes" id="UP000001299">
    <property type="component" value="Chromosome 1"/>
</dbReference>